<keyword evidence="3" id="KW-0804">Transcription</keyword>
<evidence type="ECO:0000313" key="8">
    <source>
        <dbReference type="Proteomes" id="UP000316196"/>
    </source>
</evidence>
<dbReference type="EMBL" id="VFOR01000002">
    <property type="protein sequence ID" value="TQL58409.1"/>
    <property type="molecule type" value="Genomic_DNA"/>
</dbReference>
<evidence type="ECO:0000256" key="2">
    <source>
        <dbReference type="ARBA" id="ARBA00023125"/>
    </source>
</evidence>
<evidence type="ECO:0000313" key="7">
    <source>
        <dbReference type="EMBL" id="TQL58409.1"/>
    </source>
</evidence>
<dbReference type="OrthoDB" id="7252896at2"/>
<dbReference type="Proteomes" id="UP000316196">
    <property type="component" value="Unassembled WGS sequence"/>
</dbReference>
<dbReference type="Gene3D" id="1.10.10.60">
    <property type="entry name" value="Homeodomain-like"/>
    <property type="match status" value="1"/>
</dbReference>
<protein>
    <submittedName>
        <fullName evidence="7">TetR family transcriptional regulator</fullName>
    </submittedName>
</protein>
<dbReference type="InterPro" id="IPR050109">
    <property type="entry name" value="HTH-type_TetR-like_transc_reg"/>
</dbReference>
<dbReference type="GO" id="GO:0000976">
    <property type="term" value="F:transcription cis-regulatory region binding"/>
    <property type="evidence" value="ECO:0007669"/>
    <property type="project" value="TreeGrafter"/>
</dbReference>
<proteinExistence type="predicted"/>
<dbReference type="SUPFAM" id="SSF48498">
    <property type="entry name" value="Tetracyclin repressor-like, C-terminal domain"/>
    <property type="match status" value="1"/>
</dbReference>
<dbReference type="Pfam" id="PF00440">
    <property type="entry name" value="TetR_N"/>
    <property type="match status" value="1"/>
</dbReference>
<evidence type="ECO:0000256" key="4">
    <source>
        <dbReference type="PROSITE-ProRule" id="PRU00335"/>
    </source>
</evidence>
<dbReference type="PROSITE" id="PS50977">
    <property type="entry name" value="HTH_TETR_2"/>
    <property type="match status" value="1"/>
</dbReference>
<dbReference type="InterPro" id="IPR001647">
    <property type="entry name" value="HTH_TetR"/>
</dbReference>
<evidence type="ECO:0000259" key="6">
    <source>
        <dbReference type="PROSITE" id="PS50977"/>
    </source>
</evidence>
<sequence>MEHEESEPMGELSTGVQPQTARGHRTREALIAAARVVFERDGYVDARLVDIAQEAKCSIGSFYTWFEGKDEVFAAVMEQTKKDMLYPGTGRIDDDPIATIEAANRAYFEAYKRNGRLNLLMDQVVAVDPRFRRLRRQRSEAFVERNARAIRDLQARGLADRQLDPDAASAALSGMVSRLIHDQVRYELGGSMELLVQTATRLWTNALGLTAPDLGGSGVEEAEG</sequence>
<name>A0A542ZDR2_9ACTN</name>
<dbReference type="SUPFAM" id="SSF46689">
    <property type="entry name" value="Homeodomain-like"/>
    <property type="match status" value="1"/>
</dbReference>
<feature type="DNA-binding region" description="H-T-H motif" evidence="4">
    <location>
        <begin position="47"/>
        <end position="66"/>
    </location>
</feature>
<organism evidence="7 8">
    <name type="scientific">Propioniferax innocua</name>
    <dbReference type="NCBI Taxonomy" id="1753"/>
    <lineage>
        <taxon>Bacteria</taxon>
        <taxon>Bacillati</taxon>
        <taxon>Actinomycetota</taxon>
        <taxon>Actinomycetes</taxon>
        <taxon>Propionibacteriales</taxon>
        <taxon>Propionibacteriaceae</taxon>
        <taxon>Propioniferax</taxon>
    </lineage>
</organism>
<reference evidence="7 8" key="1">
    <citation type="submission" date="2019-06" db="EMBL/GenBank/DDBJ databases">
        <title>Sequencing the genomes of 1000 actinobacteria strains.</title>
        <authorList>
            <person name="Klenk H.-P."/>
        </authorList>
    </citation>
    <scope>NUCLEOTIDE SEQUENCE [LARGE SCALE GENOMIC DNA]</scope>
    <source>
        <strain evidence="7 8">DSM 8251</strain>
    </source>
</reference>
<evidence type="ECO:0000256" key="3">
    <source>
        <dbReference type="ARBA" id="ARBA00023163"/>
    </source>
</evidence>
<keyword evidence="1" id="KW-0805">Transcription regulation</keyword>
<comment type="caution">
    <text evidence="7">The sequence shown here is derived from an EMBL/GenBank/DDBJ whole genome shotgun (WGS) entry which is preliminary data.</text>
</comment>
<keyword evidence="8" id="KW-1185">Reference proteome</keyword>
<dbReference type="InterPro" id="IPR036271">
    <property type="entry name" value="Tet_transcr_reg_TetR-rel_C_sf"/>
</dbReference>
<evidence type="ECO:0000256" key="5">
    <source>
        <dbReference type="SAM" id="MobiDB-lite"/>
    </source>
</evidence>
<dbReference type="PANTHER" id="PTHR30055">
    <property type="entry name" value="HTH-TYPE TRANSCRIPTIONAL REGULATOR RUTR"/>
    <property type="match status" value="1"/>
</dbReference>
<dbReference type="RefSeq" id="WP_142094201.1">
    <property type="nucleotide sequence ID" value="NZ_BAAAMD010000002.1"/>
</dbReference>
<dbReference type="PANTHER" id="PTHR30055:SF234">
    <property type="entry name" value="HTH-TYPE TRANSCRIPTIONAL REGULATOR BETI"/>
    <property type="match status" value="1"/>
</dbReference>
<keyword evidence="2 4" id="KW-0238">DNA-binding</keyword>
<dbReference type="InterPro" id="IPR009057">
    <property type="entry name" value="Homeodomain-like_sf"/>
</dbReference>
<accession>A0A542ZDR2</accession>
<feature type="domain" description="HTH tetR-type" evidence="6">
    <location>
        <begin position="24"/>
        <end position="84"/>
    </location>
</feature>
<dbReference type="AlphaFoldDB" id="A0A542ZDR2"/>
<feature type="region of interest" description="Disordered" evidence="5">
    <location>
        <begin position="1"/>
        <end position="24"/>
    </location>
</feature>
<dbReference type="Gene3D" id="1.10.357.10">
    <property type="entry name" value="Tetracycline Repressor, domain 2"/>
    <property type="match status" value="1"/>
</dbReference>
<evidence type="ECO:0000256" key="1">
    <source>
        <dbReference type="ARBA" id="ARBA00023015"/>
    </source>
</evidence>
<dbReference type="GO" id="GO:0003700">
    <property type="term" value="F:DNA-binding transcription factor activity"/>
    <property type="evidence" value="ECO:0007669"/>
    <property type="project" value="TreeGrafter"/>
</dbReference>
<gene>
    <name evidence="7" type="ORF">FB460_2271</name>
</gene>